<name>A0ABT9U2B3_PAEHA</name>
<keyword evidence="7 11" id="KW-0521">NADP</keyword>
<reference evidence="14 15" key="1">
    <citation type="submission" date="2023-07" db="EMBL/GenBank/DDBJ databases">
        <title>Sorghum-associated microbial communities from plants grown in Nebraska, USA.</title>
        <authorList>
            <person name="Schachtman D."/>
        </authorList>
    </citation>
    <scope>NUCLEOTIDE SEQUENCE [LARGE SCALE GENOMIC DNA]</scope>
    <source>
        <strain evidence="14 15">CC482</strain>
    </source>
</reference>
<dbReference type="Proteomes" id="UP001229346">
    <property type="component" value="Unassembled WGS sequence"/>
</dbReference>
<evidence type="ECO:0000256" key="2">
    <source>
        <dbReference type="ARBA" id="ARBA00004994"/>
    </source>
</evidence>
<evidence type="ECO:0000256" key="11">
    <source>
        <dbReference type="RuleBase" id="RU362068"/>
    </source>
</evidence>
<accession>A0ABT9U2B3</accession>
<evidence type="ECO:0000256" key="1">
    <source>
        <dbReference type="ARBA" id="ARBA00002919"/>
    </source>
</evidence>
<proteinExistence type="inferred from homology"/>
<evidence type="ECO:0000256" key="6">
    <source>
        <dbReference type="ARBA" id="ARBA00022655"/>
    </source>
</evidence>
<evidence type="ECO:0000256" key="5">
    <source>
        <dbReference type="ARBA" id="ARBA00019465"/>
    </source>
</evidence>
<evidence type="ECO:0000256" key="8">
    <source>
        <dbReference type="ARBA" id="ARBA00023002"/>
    </source>
</evidence>
<dbReference type="PANTHER" id="PTHR43765">
    <property type="entry name" value="2-DEHYDROPANTOATE 2-REDUCTASE-RELATED"/>
    <property type="match status" value="1"/>
</dbReference>
<dbReference type="PANTHER" id="PTHR43765:SF2">
    <property type="entry name" value="2-DEHYDROPANTOATE 2-REDUCTASE"/>
    <property type="match status" value="1"/>
</dbReference>
<keyword evidence="15" id="KW-1185">Reference proteome</keyword>
<feature type="domain" description="Ketopantoate reductase C-terminal" evidence="13">
    <location>
        <begin position="202"/>
        <end position="324"/>
    </location>
</feature>
<comment type="pathway">
    <text evidence="2 11">Cofactor biosynthesis; (R)-pantothenate biosynthesis; (R)-pantoate from 3-methyl-2-oxobutanoate: step 2/2.</text>
</comment>
<evidence type="ECO:0000256" key="4">
    <source>
        <dbReference type="ARBA" id="ARBA00013014"/>
    </source>
</evidence>
<dbReference type="Pfam" id="PF02558">
    <property type="entry name" value="ApbA"/>
    <property type="match status" value="1"/>
</dbReference>
<comment type="catalytic activity">
    <reaction evidence="10 11">
        <text>(R)-pantoate + NADP(+) = 2-dehydropantoate + NADPH + H(+)</text>
        <dbReference type="Rhea" id="RHEA:16233"/>
        <dbReference type="ChEBI" id="CHEBI:11561"/>
        <dbReference type="ChEBI" id="CHEBI:15378"/>
        <dbReference type="ChEBI" id="CHEBI:15980"/>
        <dbReference type="ChEBI" id="CHEBI:57783"/>
        <dbReference type="ChEBI" id="CHEBI:58349"/>
        <dbReference type="EC" id="1.1.1.169"/>
    </reaction>
</comment>
<dbReference type="SUPFAM" id="SSF48179">
    <property type="entry name" value="6-phosphogluconate dehydrogenase C-terminal domain-like"/>
    <property type="match status" value="1"/>
</dbReference>
<protein>
    <recommendedName>
        <fullName evidence="5 11">2-dehydropantoate 2-reductase</fullName>
        <ecNumber evidence="4 11">1.1.1.169</ecNumber>
    </recommendedName>
    <alternativeName>
        <fullName evidence="9 11">Ketopantoate reductase</fullName>
    </alternativeName>
</protein>
<evidence type="ECO:0000256" key="9">
    <source>
        <dbReference type="ARBA" id="ARBA00032024"/>
    </source>
</evidence>
<dbReference type="EMBL" id="JAUSSU010000004">
    <property type="protein sequence ID" value="MDQ0112855.1"/>
    <property type="molecule type" value="Genomic_DNA"/>
</dbReference>
<dbReference type="InterPro" id="IPR013332">
    <property type="entry name" value="KPR_N"/>
</dbReference>
<evidence type="ECO:0000313" key="15">
    <source>
        <dbReference type="Proteomes" id="UP001229346"/>
    </source>
</evidence>
<evidence type="ECO:0000259" key="12">
    <source>
        <dbReference type="Pfam" id="PF02558"/>
    </source>
</evidence>
<gene>
    <name evidence="14" type="ORF">J2T15_002290</name>
</gene>
<dbReference type="SUPFAM" id="SSF51735">
    <property type="entry name" value="NAD(P)-binding Rossmann-fold domains"/>
    <property type="match status" value="1"/>
</dbReference>
<dbReference type="NCBIfam" id="TIGR00745">
    <property type="entry name" value="apbA_panE"/>
    <property type="match status" value="1"/>
</dbReference>
<keyword evidence="8 11" id="KW-0560">Oxidoreductase</keyword>
<dbReference type="EC" id="1.1.1.169" evidence="4 11"/>
<evidence type="ECO:0000256" key="7">
    <source>
        <dbReference type="ARBA" id="ARBA00022857"/>
    </source>
</evidence>
<comment type="caution">
    <text evidence="14">The sequence shown here is derived from an EMBL/GenBank/DDBJ whole genome shotgun (WGS) entry which is preliminary data.</text>
</comment>
<evidence type="ECO:0000259" key="13">
    <source>
        <dbReference type="Pfam" id="PF08546"/>
    </source>
</evidence>
<dbReference type="InterPro" id="IPR013752">
    <property type="entry name" value="KPA_reductase"/>
</dbReference>
<dbReference type="InterPro" id="IPR013328">
    <property type="entry name" value="6PGD_dom2"/>
</dbReference>
<evidence type="ECO:0000256" key="3">
    <source>
        <dbReference type="ARBA" id="ARBA00007870"/>
    </source>
</evidence>
<dbReference type="InterPro" id="IPR050838">
    <property type="entry name" value="Ketopantoate_reductase"/>
</dbReference>
<comment type="function">
    <text evidence="1 11">Catalyzes the NADPH-dependent reduction of ketopantoate into pantoic acid.</text>
</comment>
<dbReference type="InterPro" id="IPR003710">
    <property type="entry name" value="ApbA"/>
</dbReference>
<dbReference type="Gene3D" id="1.10.1040.10">
    <property type="entry name" value="N-(1-d-carboxylethyl)-l-norvaline Dehydrogenase, domain 2"/>
    <property type="match status" value="1"/>
</dbReference>
<dbReference type="InterPro" id="IPR036291">
    <property type="entry name" value="NAD(P)-bd_dom_sf"/>
</dbReference>
<keyword evidence="6 11" id="KW-0566">Pantothenate biosynthesis</keyword>
<dbReference type="Gene3D" id="3.40.50.720">
    <property type="entry name" value="NAD(P)-binding Rossmann-like Domain"/>
    <property type="match status" value="1"/>
</dbReference>
<sequence length="340" mass="36725">MQIHVVGAGSIGLLISAKLAAAGARVTIWTRTMEQAELIAKQGLLLHRLDGKEQAVRLRSDWIEHANANPTIEHASKWIIITVKQTHLDDALLSRIAALAGPAREGQAFTAVLALQNGIGHMRKIGDAMTGMPLYAAVTSDGARRLDMRTVSHTGAGELWFGSMDEKGSNGDKRSGNEQKMLLKTLQSAGFAAFLSNDSEEMMDRIYNKLLVNAVINPLTSIFDVNNGDLPNHPRREALMRALYAESEMILVKAGMTPPREGWQSVLDVCGRTSGNISSMLSDVRAGRSTEIEAINGGIADLAERHGINAPLNLAVMALIEAMQARTNPKGVSLDGRDME</sequence>
<comment type="similarity">
    <text evidence="3 11">Belongs to the ketopantoate reductase family.</text>
</comment>
<dbReference type="Pfam" id="PF08546">
    <property type="entry name" value="ApbA_C"/>
    <property type="match status" value="1"/>
</dbReference>
<feature type="domain" description="Ketopantoate reductase N-terminal" evidence="12">
    <location>
        <begin position="3"/>
        <end position="165"/>
    </location>
</feature>
<evidence type="ECO:0000313" key="14">
    <source>
        <dbReference type="EMBL" id="MDQ0112855.1"/>
    </source>
</evidence>
<dbReference type="InterPro" id="IPR008927">
    <property type="entry name" value="6-PGluconate_DH-like_C_sf"/>
</dbReference>
<dbReference type="GO" id="GO:0008677">
    <property type="term" value="F:2-dehydropantoate 2-reductase activity"/>
    <property type="evidence" value="ECO:0007669"/>
    <property type="project" value="UniProtKB-EC"/>
</dbReference>
<evidence type="ECO:0000256" key="10">
    <source>
        <dbReference type="ARBA" id="ARBA00048793"/>
    </source>
</evidence>
<organism evidence="14 15">
    <name type="scientific">Paenibacillus harenae</name>
    <dbReference type="NCBI Taxonomy" id="306543"/>
    <lineage>
        <taxon>Bacteria</taxon>
        <taxon>Bacillati</taxon>
        <taxon>Bacillota</taxon>
        <taxon>Bacilli</taxon>
        <taxon>Bacillales</taxon>
        <taxon>Paenibacillaceae</taxon>
        <taxon>Paenibacillus</taxon>
    </lineage>
</organism>